<dbReference type="InterPro" id="IPR018060">
    <property type="entry name" value="HTH_AraC"/>
</dbReference>
<dbReference type="Pfam" id="PF12833">
    <property type="entry name" value="HTH_18"/>
    <property type="match status" value="1"/>
</dbReference>
<proteinExistence type="predicted"/>
<feature type="transmembrane region" description="Helical" evidence="4">
    <location>
        <begin position="103"/>
        <end position="122"/>
    </location>
</feature>
<keyword evidence="4" id="KW-1133">Transmembrane helix</keyword>
<feature type="transmembrane region" description="Helical" evidence="4">
    <location>
        <begin position="67"/>
        <end position="91"/>
    </location>
</feature>
<feature type="transmembrane region" description="Helical" evidence="4">
    <location>
        <begin position="193"/>
        <end position="213"/>
    </location>
</feature>
<dbReference type="Proteomes" id="UP001500279">
    <property type="component" value="Unassembled WGS sequence"/>
</dbReference>
<sequence length="360" mass="37897">MSDADLLAALLDAAWRGGLIALLAVLAGRLWRARRGSALATTGGWLAAGLVVQLVSSAPSFEARVPLLSQVPCIAVATANSVLFWAFAQALFDDDARLGPRHLLAWLAVVLLAALNCSWLARPGASAAEQVAHVVLRLMPLGFALAALQATLAHWRGDLVEPRRRLRLLVVAGGVLYTAAQLALRLAGDDGRLSTAAALVDLAGLALLIGLMLRGGAGLAAALPVVAEAPAAAPVDAPLAAEPSPQTDAADLQLAERLQQLMRDEGLTIAALAARLAVPEYRLRRAIHGQLGHRHFTAFVNSWRLRAASQALADPACREQSVLHIAMAAGFQSIGPFNRAFKAAQGLTPSEFRRQRLAET</sequence>
<keyword evidence="4" id="KW-0812">Transmembrane</keyword>
<feature type="domain" description="HTH araC/xylS-type" evidence="5">
    <location>
        <begin position="252"/>
        <end position="355"/>
    </location>
</feature>
<feature type="transmembrane region" description="Helical" evidence="4">
    <location>
        <begin position="166"/>
        <end position="187"/>
    </location>
</feature>
<accession>A0ABN1JRD5</accession>
<evidence type="ECO:0000259" key="5">
    <source>
        <dbReference type="PROSITE" id="PS01124"/>
    </source>
</evidence>
<dbReference type="PANTHER" id="PTHR43280:SF29">
    <property type="entry name" value="ARAC-FAMILY TRANSCRIPTIONAL REGULATOR"/>
    <property type="match status" value="1"/>
</dbReference>
<dbReference type="PANTHER" id="PTHR43280">
    <property type="entry name" value="ARAC-FAMILY TRANSCRIPTIONAL REGULATOR"/>
    <property type="match status" value="1"/>
</dbReference>
<name>A0ABN1JRD5_9BURK</name>
<comment type="caution">
    <text evidence="6">The sequence shown here is derived from an EMBL/GenBank/DDBJ whole genome shotgun (WGS) entry which is preliminary data.</text>
</comment>
<feature type="transmembrane region" description="Helical" evidence="4">
    <location>
        <begin position="134"/>
        <end position="154"/>
    </location>
</feature>
<keyword evidence="3" id="KW-0804">Transcription</keyword>
<keyword evidence="4" id="KW-0472">Membrane</keyword>
<dbReference type="SMART" id="SM00342">
    <property type="entry name" value="HTH_ARAC"/>
    <property type="match status" value="1"/>
</dbReference>
<evidence type="ECO:0000256" key="2">
    <source>
        <dbReference type="ARBA" id="ARBA00023125"/>
    </source>
</evidence>
<dbReference type="EMBL" id="BAAAEW010000004">
    <property type="protein sequence ID" value="GAA0745149.1"/>
    <property type="molecule type" value="Genomic_DNA"/>
</dbReference>
<reference evidence="6 7" key="1">
    <citation type="journal article" date="2019" name="Int. J. Syst. Evol. Microbiol.">
        <title>The Global Catalogue of Microorganisms (GCM) 10K type strain sequencing project: providing services to taxonomists for standard genome sequencing and annotation.</title>
        <authorList>
            <consortium name="The Broad Institute Genomics Platform"/>
            <consortium name="The Broad Institute Genome Sequencing Center for Infectious Disease"/>
            <person name="Wu L."/>
            <person name="Ma J."/>
        </authorList>
    </citation>
    <scope>NUCLEOTIDE SEQUENCE [LARGE SCALE GENOMIC DNA]</scope>
    <source>
        <strain evidence="6 7">JCM 15503</strain>
    </source>
</reference>
<evidence type="ECO:0000313" key="7">
    <source>
        <dbReference type="Proteomes" id="UP001500279"/>
    </source>
</evidence>
<keyword evidence="2" id="KW-0238">DNA-binding</keyword>
<keyword evidence="1" id="KW-0805">Transcription regulation</keyword>
<gene>
    <name evidence="6" type="ORF">GCM10009107_11400</name>
</gene>
<dbReference type="InterPro" id="IPR009057">
    <property type="entry name" value="Homeodomain-like_sf"/>
</dbReference>
<dbReference type="Gene3D" id="1.10.10.60">
    <property type="entry name" value="Homeodomain-like"/>
    <property type="match status" value="1"/>
</dbReference>
<dbReference type="RefSeq" id="WP_231010683.1">
    <property type="nucleotide sequence ID" value="NZ_BAAAEW010000004.1"/>
</dbReference>
<dbReference type="PROSITE" id="PS01124">
    <property type="entry name" value="HTH_ARAC_FAMILY_2"/>
    <property type="match status" value="1"/>
</dbReference>
<evidence type="ECO:0000256" key="4">
    <source>
        <dbReference type="SAM" id="Phobius"/>
    </source>
</evidence>
<feature type="transmembrane region" description="Helical" evidence="4">
    <location>
        <begin position="38"/>
        <end position="55"/>
    </location>
</feature>
<keyword evidence="7" id="KW-1185">Reference proteome</keyword>
<dbReference type="PRINTS" id="PR00032">
    <property type="entry name" value="HTHARAC"/>
</dbReference>
<dbReference type="SUPFAM" id="SSF46689">
    <property type="entry name" value="Homeodomain-like"/>
    <property type="match status" value="1"/>
</dbReference>
<feature type="transmembrane region" description="Helical" evidence="4">
    <location>
        <begin position="6"/>
        <end position="26"/>
    </location>
</feature>
<evidence type="ECO:0000256" key="3">
    <source>
        <dbReference type="ARBA" id="ARBA00023163"/>
    </source>
</evidence>
<protein>
    <submittedName>
        <fullName evidence="6">Helix-turn-helix domain-containing protein</fullName>
    </submittedName>
</protein>
<evidence type="ECO:0000256" key="1">
    <source>
        <dbReference type="ARBA" id="ARBA00023015"/>
    </source>
</evidence>
<evidence type="ECO:0000313" key="6">
    <source>
        <dbReference type="EMBL" id="GAA0745149.1"/>
    </source>
</evidence>
<dbReference type="InterPro" id="IPR020449">
    <property type="entry name" value="Tscrpt_reg_AraC-type_HTH"/>
</dbReference>
<organism evidence="6 7">
    <name type="scientific">Ideonella azotifigens</name>
    <dbReference type="NCBI Taxonomy" id="513160"/>
    <lineage>
        <taxon>Bacteria</taxon>
        <taxon>Pseudomonadati</taxon>
        <taxon>Pseudomonadota</taxon>
        <taxon>Betaproteobacteria</taxon>
        <taxon>Burkholderiales</taxon>
        <taxon>Sphaerotilaceae</taxon>
        <taxon>Ideonella</taxon>
    </lineage>
</organism>